<dbReference type="GeneID" id="11500802"/>
<evidence type="ECO:0000259" key="18">
    <source>
        <dbReference type="Pfam" id="PF04757"/>
    </source>
</evidence>
<dbReference type="GO" id="GO:0044721">
    <property type="term" value="P:protein import into peroxisome matrix, substrate release"/>
    <property type="evidence" value="ECO:0007669"/>
    <property type="project" value="EnsemblFungi"/>
</dbReference>
<dbReference type="PANTHER" id="PTHR48178">
    <property type="entry name" value="PEROXISOME BIOGENESIS FACTOR 2"/>
    <property type="match status" value="1"/>
</dbReference>
<dbReference type="GO" id="GO:0008270">
    <property type="term" value="F:zinc ion binding"/>
    <property type="evidence" value="ECO:0007669"/>
    <property type="project" value="UniProtKB-KW"/>
</dbReference>
<comment type="catalytic activity">
    <reaction evidence="16">
        <text>[E2 ubiquitin-conjugating enzyme]-S-ubiquitinyl-L-cysteine + [acceptor protein]-L-cysteine = [E2 ubiquitin-conjugating enzyme]-L-cysteine + [acceptor protein]-S-ubiquitinyl-L-cysteine.</text>
        <dbReference type="EC" id="2.3.2.36"/>
    </reaction>
</comment>
<evidence type="ECO:0000256" key="11">
    <source>
        <dbReference type="ARBA" id="ARBA00022927"/>
    </source>
</evidence>
<evidence type="ECO:0000256" key="6">
    <source>
        <dbReference type="ARBA" id="ARBA00022692"/>
    </source>
</evidence>
<dbReference type="Proteomes" id="UP000005627">
    <property type="component" value="Chromosome 3"/>
</dbReference>
<keyword evidence="8" id="KW-0863">Zinc-finger</keyword>
<evidence type="ECO:0000256" key="2">
    <source>
        <dbReference type="ARBA" id="ARBA00004906"/>
    </source>
</evidence>
<evidence type="ECO:0000256" key="4">
    <source>
        <dbReference type="ARBA" id="ARBA00022448"/>
    </source>
</evidence>
<evidence type="ECO:0000256" key="15">
    <source>
        <dbReference type="ARBA" id="ARBA00032511"/>
    </source>
</evidence>
<sequence length="265" mass="30293">MSRVAQLDSSALDQEIHSLFWSEFTQNISPGKNKEEWQLALETLVFYFGSKYAPIDQGTTTYGSQLSGVKFACKRRTLFIISILSKYLNSRISHLLFTTSATIRLIDAYRYLSHIYSALDLLNFAHFLFSTSSTGLKYLSPLHRILGVSSSTDTLNPINFYHETVYAGIEYQNRQLLWNAILELFNVTLLNNARWLNRKPQTQTILSGQDKRVVHCPRCSEFPTNPYKLSCCKTIYCYICVVKSLEIGQCDNCNSSNELQATPIY</sequence>
<keyword evidence="13" id="KW-0472">Membrane</keyword>
<dbReference type="KEGG" id="tdl:TDEL_0C05780"/>
<dbReference type="GO" id="GO:0061630">
    <property type="term" value="F:ubiquitin protein ligase activity"/>
    <property type="evidence" value="ECO:0007669"/>
    <property type="project" value="UniProtKB-EC"/>
</dbReference>
<dbReference type="GO" id="GO:1990429">
    <property type="term" value="C:peroxisomal importomer complex"/>
    <property type="evidence" value="ECO:0007669"/>
    <property type="project" value="EnsemblFungi"/>
</dbReference>
<dbReference type="OrthoDB" id="1701437at2759"/>
<dbReference type="FunCoup" id="G8ZSH5">
    <property type="interactions" value="135"/>
</dbReference>
<evidence type="ECO:0000256" key="10">
    <source>
        <dbReference type="ARBA" id="ARBA00022833"/>
    </source>
</evidence>
<reference evidence="19 20" key="1">
    <citation type="journal article" date="2011" name="Proc. Natl. Acad. Sci. U.S.A.">
        <title>Evolutionary erosion of yeast sex chromosomes by mating-type switching accidents.</title>
        <authorList>
            <person name="Gordon J.L."/>
            <person name="Armisen D."/>
            <person name="Proux-Wera E."/>
            <person name="Oheigeartaigh S.S."/>
            <person name="Byrne K.P."/>
            <person name="Wolfe K.H."/>
        </authorList>
    </citation>
    <scope>NUCLEOTIDE SEQUENCE [LARGE SCALE GENOMIC DNA]</scope>
    <source>
        <strain evidence="20">ATCC 10662 / CBS 1146 / NBRC 0425 / NCYC 2629 / NRRL Y-866</strain>
    </source>
</reference>
<evidence type="ECO:0000256" key="14">
    <source>
        <dbReference type="ARBA" id="ARBA00023140"/>
    </source>
</evidence>
<gene>
    <name evidence="19" type="primary">TDEL0C05780</name>
    <name evidence="19" type="ORF">TDEL_0C05780</name>
</gene>
<comment type="similarity">
    <text evidence="3">Belongs to the pex2/pex10/pex12 family.</text>
</comment>
<organism evidence="19 20">
    <name type="scientific">Torulaspora delbrueckii</name>
    <name type="common">Yeast</name>
    <name type="synonym">Candida colliculosa</name>
    <dbReference type="NCBI Taxonomy" id="4950"/>
    <lineage>
        <taxon>Eukaryota</taxon>
        <taxon>Fungi</taxon>
        <taxon>Dikarya</taxon>
        <taxon>Ascomycota</taxon>
        <taxon>Saccharomycotina</taxon>
        <taxon>Saccharomycetes</taxon>
        <taxon>Saccharomycetales</taxon>
        <taxon>Saccharomycetaceae</taxon>
        <taxon>Torulaspora</taxon>
    </lineage>
</organism>
<keyword evidence="9" id="KW-0833">Ubl conjugation pathway</keyword>
<keyword evidence="10" id="KW-0862">Zinc</keyword>
<dbReference type="InterPro" id="IPR025654">
    <property type="entry name" value="PEX2/10"/>
</dbReference>
<dbReference type="EC" id="2.3.2.36" evidence="17"/>
<evidence type="ECO:0000256" key="7">
    <source>
        <dbReference type="ARBA" id="ARBA00022723"/>
    </source>
</evidence>
<dbReference type="EMBL" id="HE616744">
    <property type="protein sequence ID" value="CCE91467.1"/>
    <property type="molecule type" value="Genomic_DNA"/>
</dbReference>
<dbReference type="GO" id="GO:0005778">
    <property type="term" value="C:peroxisomal membrane"/>
    <property type="evidence" value="ECO:0007669"/>
    <property type="project" value="UniProtKB-SubCell"/>
</dbReference>
<evidence type="ECO:0000256" key="17">
    <source>
        <dbReference type="ARBA" id="ARBA00034523"/>
    </source>
</evidence>
<name>G8ZSH5_TORDE</name>
<evidence type="ECO:0000313" key="20">
    <source>
        <dbReference type="Proteomes" id="UP000005627"/>
    </source>
</evidence>
<comment type="pathway">
    <text evidence="2">Protein modification; protein ubiquitination.</text>
</comment>
<keyword evidence="5" id="KW-0808">Transferase</keyword>
<proteinExistence type="inferred from homology"/>
<dbReference type="eggNOG" id="KOG2879">
    <property type="taxonomic scope" value="Eukaryota"/>
</dbReference>
<dbReference type="PANTHER" id="PTHR48178:SF1">
    <property type="entry name" value="PEROXISOME BIOGENESIS FACTOR 2"/>
    <property type="match status" value="1"/>
</dbReference>
<accession>G8ZSH5</accession>
<keyword evidence="11" id="KW-0653">Protein transport</keyword>
<dbReference type="GO" id="GO:0006513">
    <property type="term" value="P:protein monoubiquitination"/>
    <property type="evidence" value="ECO:0007669"/>
    <property type="project" value="EnsemblFungi"/>
</dbReference>
<dbReference type="AlphaFoldDB" id="G8ZSH5"/>
<dbReference type="HOGENOM" id="CLU_1081737_0_0_1"/>
<dbReference type="GO" id="GO:0000151">
    <property type="term" value="C:ubiquitin ligase complex"/>
    <property type="evidence" value="ECO:0007669"/>
    <property type="project" value="EnsemblFungi"/>
</dbReference>
<dbReference type="InParanoid" id="G8ZSH5"/>
<evidence type="ECO:0000256" key="5">
    <source>
        <dbReference type="ARBA" id="ARBA00022679"/>
    </source>
</evidence>
<keyword evidence="20" id="KW-1185">Reference proteome</keyword>
<keyword evidence="6" id="KW-0812">Transmembrane</keyword>
<evidence type="ECO:0000256" key="16">
    <source>
        <dbReference type="ARBA" id="ARBA00034438"/>
    </source>
</evidence>
<dbReference type="InterPro" id="IPR006845">
    <property type="entry name" value="Pex_N"/>
</dbReference>
<evidence type="ECO:0000256" key="9">
    <source>
        <dbReference type="ARBA" id="ARBA00022786"/>
    </source>
</evidence>
<keyword evidence="4" id="KW-0813">Transport</keyword>
<evidence type="ECO:0000256" key="3">
    <source>
        <dbReference type="ARBA" id="ARBA00008704"/>
    </source>
</evidence>
<feature type="domain" description="Pex N-terminal" evidence="18">
    <location>
        <begin position="13"/>
        <end position="192"/>
    </location>
</feature>
<keyword evidence="14" id="KW-0576">Peroxisome</keyword>
<evidence type="ECO:0000256" key="1">
    <source>
        <dbReference type="ARBA" id="ARBA00004585"/>
    </source>
</evidence>
<keyword evidence="7" id="KW-0479">Metal-binding</keyword>
<keyword evidence="12" id="KW-1133">Transmembrane helix</keyword>
<dbReference type="STRING" id="1076872.G8ZSH5"/>
<comment type="subcellular location">
    <subcellularLocation>
        <location evidence="1">Peroxisome membrane</location>
        <topology evidence="1">Multi-pass membrane protein</topology>
    </subcellularLocation>
</comment>
<protein>
    <recommendedName>
        <fullName evidence="17">RING-type E3 ubiquitin transferase (cysteine targeting)</fullName>
        <ecNumber evidence="17">2.3.2.36</ecNumber>
    </recommendedName>
    <alternativeName>
        <fullName evidence="15">Peroxin-2</fullName>
    </alternativeName>
</protein>
<dbReference type="GO" id="GO:0000209">
    <property type="term" value="P:protein polyubiquitination"/>
    <property type="evidence" value="ECO:0007669"/>
    <property type="project" value="EnsemblFungi"/>
</dbReference>
<dbReference type="RefSeq" id="XP_003680678.1">
    <property type="nucleotide sequence ID" value="XM_003680630.1"/>
</dbReference>
<evidence type="ECO:0000256" key="13">
    <source>
        <dbReference type="ARBA" id="ARBA00023136"/>
    </source>
</evidence>
<evidence type="ECO:0000313" key="19">
    <source>
        <dbReference type="EMBL" id="CCE91467.1"/>
    </source>
</evidence>
<evidence type="ECO:0000256" key="8">
    <source>
        <dbReference type="ARBA" id="ARBA00022771"/>
    </source>
</evidence>
<dbReference type="GO" id="GO:0016562">
    <property type="term" value="P:protein import into peroxisome matrix, receptor recycling"/>
    <property type="evidence" value="ECO:0007669"/>
    <property type="project" value="EnsemblFungi"/>
</dbReference>
<dbReference type="Pfam" id="PF04757">
    <property type="entry name" value="Pex2_Pex12"/>
    <property type="match status" value="1"/>
</dbReference>
<evidence type="ECO:0000256" key="12">
    <source>
        <dbReference type="ARBA" id="ARBA00022989"/>
    </source>
</evidence>
<dbReference type="GO" id="GO:0008320">
    <property type="term" value="F:protein transmembrane transporter activity"/>
    <property type="evidence" value="ECO:0007669"/>
    <property type="project" value="EnsemblFungi"/>
</dbReference>